<dbReference type="EMBL" id="JAGGLR010000008">
    <property type="protein sequence ID" value="MBP2062430.1"/>
    <property type="molecule type" value="Genomic_DNA"/>
</dbReference>
<accession>A0A060ZME4</accession>
<name>A0A060ZME4_9ACTN</name>
<sequence>MSESRTHLQELAALQRQTSLLWAQILGGQDTPRLRERVMRLEAAQAALLWEAPQMLAACGSCGRVPEALPAA</sequence>
<protein>
    <submittedName>
        <fullName evidence="1">Uncharacterized protein</fullName>
    </submittedName>
</protein>
<dbReference type="AlphaFoldDB" id="A0A060ZME4"/>
<evidence type="ECO:0000313" key="2">
    <source>
        <dbReference type="EMBL" id="MBP2062430.1"/>
    </source>
</evidence>
<dbReference type="Proteomes" id="UP000756710">
    <property type="component" value="Unassembled WGS sequence"/>
</dbReference>
<proteinExistence type="predicted"/>
<evidence type="ECO:0000313" key="1">
    <source>
        <dbReference type="EMBL" id="CDR07362.1"/>
    </source>
</evidence>
<reference evidence="1" key="1">
    <citation type="submission" date="2014-05" db="EMBL/GenBank/DDBJ databases">
        <authorList>
            <person name="Horn Fabian"/>
        </authorList>
    </citation>
    <scope>NUCLEOTIDE SEQUENCE</scope>
</reference>
<gene>
    <name evidence="2" type="ORF">J2Z30_003446</name>
    <name evidence="1" type="ORF">SIRAN4102</name>
</gene>
<evidence type="ECO:0000313" key="3">
    <source>
        <dbReference type="Proteomes" id="UP000756710"/>
    </source>
</evidence>
<reference evidence="2 3" key="2">
    <citation type="submission" date="2021-03" db="EMBL/GenBank/DDBJ databases">
        <title>Genomic Encyclopedia of Type Strains, Phase IV (KMG-IV): sequencing the most valuable type-strain genomes for metagenomic binning, comparative biology and taxonomic classification.</title>
        <authorList>
            <person name="Goeker M."/>
        </authorList>
    </citation>
    <scope>NUCLEOTIDE SEQUENCE [LARGE SCALE GENOMIC DNA]</scope>
    <source>
        <strain evidence="2 3">DSM 41954</strain>
    </source>
</reference>
<organism evidence="1">
    <name type="scientific">Streptomyces iranensis</name>
    <dbReference type="NCBI Taxonomy" id="576784"/>
    <lineage>
        <taxon>Bacteria</taxon>
        <taxon>Bacillati</taxon>
        <taxon>Actinomycetota</taxon>
        <taxon>Actinomycetes</taxon>
        <taxon>Kitasatosporales</taxon>
        <taxon>Streptomycetaceae</taxon>
        <taxon>Streptomyces</taxon>
        <taxon>Streptomyces violaceusniger group</taxon>
    </lineage>
</organism>
<keyword evidence="3" id="KW-1185">Reference proteome</keyword>
<dbReference type="EMBL" id="LK022848">
    <property type="protein sequence ID" value="CDR07362.1"/>
    <property type="molecule type" value="Genomic_DNA"/>
</dbReference>
<dbReference type="HOGENOM" id="CLU_2720624_0_0_11"/>
<dbReference type="GeneID" id="32465246"/>
<dbReference type="RefSeq" id="WP_044571079.1">
    <property type="nucleotide sequence ID" value="NZ_BAABDR010000003.1"/>
</dbReference>